<dbReference type="AlphaFoldDB" id="A0A1H7YUD3"/>
<dbReference type="OrthoDB" id="9802674at2"/>
<dbReference type="Proteomes" id="UP000199206">
    <property type="component" value="Unassembled WGS sequence"/>
</dbReference>
<sequence length="212" mass="21997">MFKRSILLAALTVPTLLAGCATGTQNRGLESFHQPVVSRSDYLLDLGTAGDRLATGEAQRLTGWLSSMRLGYGDHVAIDDPSGSALGAREQISAVVASYGLLLSDDSPVTSASVSPGTLRVVVSRMHARVAGCPDWSRDSSHDFDQHTSSNYGCATNSNLAAMVASPGDLVRGEALSNGADPATNYRAIDAYRKQVPTGANGLGSSGLKGSN</sequence>
<dbReference type="InterPro" id="IPR019027">
    <property type="entry name" value="Pilus_biogenesis_CpaD-related"/>
</dbReference>
<keyword evidence="1" id="KW-0732">Signal</keyword>
<feature type="signal peptide" evidence="1">
    <location>
        <begin position="1"/>
        <end position="18"/>
    </location>
</feature>
<evidence type="ECO:0000313" key="3">
    <source>
        <dbReference type="Proteomes" id="UP000199206"/>
    </source>
</evidence>
<proteinExistence type="predicted"/>
<dbReference type="Pfam" id="PF09476">
    <property type="entry name" value="Pilus_CpaD"/>
    <property type="match status" value="1"/>
</dbReference>
<name>A0A1H7YUD3_9SPHN</name>
<gene>
    <name evidence="2" type="ORF">SAMN05192583_0410</name>
</gene>
<reference evidence="3" key="1">
    <citation type="submission" date="2016-10" db="EMBL/GenBank/DDBJ databases">
        <authorList>
            <person name="Varghese N."/>
            <person name="Submissions S."/>
        </authorList>
    </citation>
    <scope>NUCLEOTIDE SEQUENCE [LARGE SCALE GENOMIC DNA]</scope>
    <source>
        <strain evidence="3">S6-262</strain>
    </source>
</reference>
<feature type="chain" id="PRO_5011657245" evidence="1">
    <location>
        <begin position="19"/>
        <end position="212"/>
    </location>
</feature>
<accession>A0A1H7YUD3</accession>
<evidence type="ECO:0000313" key="2">
    <source>
        <dbReference type="EMBL" id="SEM49710.1"/>
    </source>
</evidence>
<dbReference type="EMBL" id="FOCF01000001">
    <property type="protein sequence ID" value="SEM49710.1"/>
    <property type="molecule type" value="Genomic_DNA"/>
</dbReference>
<keyword evidence="3" id="KW-1185">Reference proteome</keyword>
<dbReference type="RefSeq" id="WP_093664234.1">
    <property type="nucleotide sequence ID" value="NZ_FOCF01000001.1"/>
</dbReference>
<organism evidence="2 3">
    <name type="scientific">Sphingomonas gellani</name>
    <dbReference type="NCBI Taxonomy" id="1166340"/>
    <lineage>
        <taxon>Bacteria</taxon>
        <taxon>Pseudomonadati</taxon>
        <taxon>Pseudomonadota</taxon>
        <taxon>Alphaproteobacteria</taxon>
        <taxon>Sphingomonadales</taxon>
        <taxon>Sphingomonadaceae</taxon>
        <taxon>Sphingomonas</taxon>
    </lineage>
</organism>
<protein>
    <submittedName>
        <fullName evidence="2">Pilus assembly protein CpaD</fullName>
    </submittedName>
</protein>
<evidence type="ECO:0000256" key="1">
    <source>
        <dbReference type="SAM" id="SignalP"/>
    </source>
</evidence>
<dbReference type="PROSITE" id="PS51257">
    <property type="entry name" value="PROKAR_LIPOPROTEIN"/>
    <property type="match status" value="1"/>
</dbReference>
<dbReference type="STRING" id="1166340.SAMN05192583_0410"/>